<name>A0ABZ1E7G7_9RHOB</name>
<evidence type="ECO:0000256" key="3">
    <source>
        <dbReference type="ARBA" id="ARBA00022553"/>
    </source>
</evidence>
<feature type="region of interest" description="Disordered" evidence="5">
    <location>
        <begin position="480"/>
        <end position="502"/>
    </location>
</feature>
<feature type="domain" description="Response regulatory" evidence="7">
    <location>
        <begin position="507"/>
        <end position="619"/>
    </location>
</feature>
<dbReference type="Pfam" id="PF00512">
    <property type="entry name" value="HisKA"/>
    <property type="match status" value="1"/>
</dbReference>
<dbReference type="SMART" id="SM00448">
    <property type="entry name" value="REC"/>
    <property type="match status" value="1"/>
</dbReference>
<dbReference type="SUPFAM" id="SSF52172">
    <property type="entry name" value="CheY-like"/>
    <property type="match status" value="1"/>
</dbReference>
<protein>
    <recommendedName>
        <fullName evidence="2">histidine kinase</fullName>
        <ecNumber evidence="2">2.7.13.3</ecNumber>
    </recommendedName>
</protein>
<evidence type="ECO:0000259" key="8">
    <source>
        <dbReference type="PROSITE" id="PS50112"/>
    </source>
</evidence>
<dbReference type="CDD" id="cd00130">
    <property type="entry name" value="PAS"/>
    <property type="match status" value="1"/>
</dbReference>
<keyword evidence="10" id="KW-0067">ATP-binding</keyword>
<feature type="domain" description="PAS" evidence="8">
    <location>
        <begin position="116"/>
        <end position="186"/>
    </location>
</feature>
<dbReference type="InterPro" id="IPR036097">
    <property type="entry name" value="HisK_dim/P_sf"/>
</dbReference>
<keyword evidence="10" id="KW-0614">Plasmid</keyword>
<dbReference type="SMART" id="SM00388">
    <property type="entry name" value="HisKA"/>
    <property type="match status" value="1"/>
</dbReference>
<dbReference type="EC" id="2.7.13.3" evidence="2"/>
<dbReference type="RefSeq" id="WP_330628235.1">
    <property type="nucleotide sequence ID" value="NZ_CP135446.1"/>
</dbReference>
<dbReference type="PANTHER" id="PTHR43065">
    <property type="entry name" value="SENSOR HISTIDINE KINASE"/>
    <property type="match status" value="1"/>
</dbReference>
<evidence type="ECO:0000256" key="2">
    <source>
        <dbReference type="ARBA" id="ARBA00012438"/>
    </source>
</evidence>
<dbReference type="Pfam" id="PF02518">
    <property type="entry name" value="HATPase_c"/>
    <property type="match status" value="1"/>
</dbReference>
<dbReference type="InterPro" id="IPR003661">
    <property type="entry name" value="HisK_dim/P_dom"/>
</dbReference>
<dbReference type="InterPro" id="IPR000014">
    <property type="entry name" value="PAS"/>
</dbReference>
<dbReference type="Gene3D" id="3.30.565.10">
    <property type="entry name" value="Histidine kinase-like ATPase, C-terminal domain"/>
    <property type="match status" value="1"/>
</dbReference>
<dbReference type="CDD" id="cd00082">
    <property type="entry name" value="HisKA"/>
    <property type="match status" value="1"/>
</dbReference>
<dbReference type="SMART" id="SM00091">
    <property type="entry name" value="PAS"/>
    <property type="match status" value="1"/>
</dbReference>
<reference evidence="10 11" key="1">
    <citation type="submission" date="2023-09" db="EMBL/GenBank/DDBJ databases">
        <title>Thioclava shenzhenensis sp. nov., a multidrug resistant bacteria-antagonizing species isolated from coastal seawater.</title>
        <authorList>
            <person name="Long M."/>
        </authorList>
    </citation>
    <scope>NUCLEOTIDE SEQUENCE [LARGE SCALE GENOMIC DNA]</scope>
    <source>
        <strain evidence="10 11">FTW29</strain>
        <plasmid evidence="10 11">unnamed3</plasmid>
    </source>
</reference>
<dbReference type="InterPro" id="IPR004358">
    <property type="entry name" value="Sig_transdc_His_kin-like_C"/>
</dbReference>
<evidence type="ECO:0000259" key="6">
    <source>
        <dbReference type="PROSITE" id="PS50109"/>
    </source>
</evidence>
<sequence>MGKAQAYPQGEGRIGQAIATFGTDHRMIWCNAAFARLYRAHGAAPDLAQVLDGSLFGAVPEAMGGGLYRLPELELQLDDMDGAGTIVTCRQIRPPAQDPGALQRLIETRTRQLIASEERLRIIANEVPAGIAHIDEDLTILYANRRFARAYGLTPETMIGRNTRDVLHCNTMEQSARFFEQARRGMVVDFEMRVELPGARFKDVRTLLRPARPSSGEVIGFYLVSIDVTRRKETMNALMRSQKMDALGRMASGISHDFNNLLTIILGNLVPLSEQLGQSPLREEFLRPAISAARRGSDLTRRLVSLARREELDPLATDIGEATQEICALLRSSIPSTLTLELLHDPVLPAALVDRSQLEMALLNLALNARDATGGRGTIRICLSAHDLPAEEAEVSRIPAGRYLRILFEDDGCGIRPEILERIFEPFFTSKQGGAGSGLGLSMVYGFVQQSNGTIHVDSRPGIGTSFTILLPSVDLSPAPPRARSAPLPARPPFPPAAQTAPPRHGVTLIVEDDADLRHLLCRRLAHAGHAVIDAASSQEALALIGQIEDIRAVISDIDMPGTMTGLDLAVHLRRHRPDLPVTLMSGKPKPLQPWPEHVGFVQKPFDPAILLDRLPSPWPLESDAAP</sequence>
<dbReference type="SUPFAM" id="SSF55874">
    <property type="entry name" value="ATPase domain of HSP90 chaperone/DNA topoisomerase II/histidine kinase"/>
    <property type="match status" value="1"/>
</dbReference>
<dbReference type="Gene3D" id="3.40.50.2300">
    <property type="match status" value="1"/>
</dbReference>
<dbReference type="GO" id="GO:0005524">
    <property type="term" value="F:ATP binding"/>
    <property type="evidence" value="ECO:0007669"/>
    <property type="project" value="UniProtKB-KW"/>
</dbReference>
<feature type="modified residue" description="4-aspartylphosphate" evidence="4">
    <location>
        <position position="557"/>
    </location>
</feature>
<dbReference type="Pfam" id="PF08448">
    <property type="entry name" value="PAS_4"/>
    <property type="match status" value="1"/>
</dbReference>
<dbReference type="SUPFAM" id="SSF47384">
    <property type="entry name" value="Homodimeric domain of signal transducing histidine kinase"/>
    <property type="match status" value="1"/>
</dbReference>
<dbReference type="PROSITE" id="PS50112">
    <property type="entry name" value="PAS"/>
    <property type="match status" value="1"/>
</dbReference>
<dbReference type="Proteomes" id="UP001623290">
    <property type="component" value="Plasmid unnamed3"/>
</dbReference>
<dbReference type="SMART" id="SM00387">
    <property type="entry name" value="HATPase_c"/>
    <property type="match status" value="1"/>
</dbReference>
<dbReference type="InterPro" id="IPR011006">
    <property type="entry name" value="CheY-like_superfamily"/>
</dbReference>
<dbReference type="PROSITE" id="PS50113">
    <property type="entry name" value="PAC"/>
    <property type="match status" value="1"/>
</dbReference>
<accession>A0ABZ1E7G7</accession>
<dbReference type="InterPro" id="IPR000700">
    <property type="entry name" value="PAS-assoc_C"/>
</dbReference>
<evidence type="ECO:0000259" key="9">
    <source>
        <dbReference type="PROSITE" id="PS50113"/>
    </source>
</evidence>
<feature type="domain" description="PAC" evidence="9">
    <location>
        <begin position="188"/>
        <end position="240"/>
    </location>
</feature>
<dbReference type="PROSITE" id="PS50110">
    <property type="entry name" value="RESPONSE_REGULATORY"/>
    <property type="match status" value="1"/>
</dbReference>
<evidence type="ECO:0000256" key="4">
    <source>
        <dbReference type="PROSITE-ProRule" id="PRU00169"/>
    </source>
</evidence>
<dbReference type="SUPFAM" id="SSF55785">
    <property type="entry name" value="PYP-like sensor domain (PAS domain)"/>
    <property type="match status" value="1"/>
</dbReference>
<proteinExistence type="predicted"/>
<dbReference type="InterPro" id="IPR035965">
    <property type="entry name" value="PAS-like_dom_sf"/>
</dbReference>
<geneLocation type="plasmid" evidence="10 11">
    <name>unnamed3</name>
</geneLocation>
<organism evidence="10 11">
    <name type="scientific">Thioclava litoralis</name>
    <dbReference type="NCBI Taxonomy" id="3076557"/>
    <lineage>
        <taxon>Bacteria</taxon>
        <taxon>Pseudomonadati</taxon>
        <taxon>Pseudomonadota</taxon>
        <taxon>Alphaproteobacteria</taxon>
        <taxon>Rhodobacterales</taxon>
        <taxon>Paracoccaceae</taxon>
        <taxon>Thioclava</taxon>
    </lineage>
</organism>
<dbReference type="PRINTS" id="PR00344">
    <property type="entry name" value="BCTRLSENSOR"/>
</dbReference>
<dbReference type="NCBIfam" id="TIGR00229">
    <property type="entry name" value="sensory_box"/>
    <property type="match status" value="1"/>
</dbReference>
<evidence type="ECO:0000259" key="7">
    <source>
        <dbReference type="PROSITE" id="PS50110"/>
    </source>
</evidence>
<dbReference type="EMBL" id="CP135446">
    <property type="protein sequence ID" value="WRY35909.1"/>
    <property type="molecule type" value="Genomic_DNA"/>
</dbReference>
<keyword evidence="3 4" id="KW-0597">Phosphoprotein</keyword>
<dbReference type="InterPro" id="IPR036890">
    <property type="entry name" value="HATPase_C_sf"/>
</dbReference>
<evidence type="ECO:0000256" key="1">
    <source>
        <dbReference type="ARBA" id="ARBA00000085"/>
    </source>
</evidence>
<dbReference type="Pfam" id="PF00072">
    <property type="entry name" value="Response_reg"/>
    <property type="match status" value="1"/>
</dbReference>
<comment type="catalytic activity">
    <reaction evidence="1">
        <text>ATP + protein L-histidine = ADP + protein N-phospho-L-histidine.</text>
        <dbReference type="EC" id="2.7.13.3"/>
    </reaction>
</comment>
<dbReference type="Gene3D" id="3.30.450.20">
    <property type="entry name" value="PAS domain"/>
    <property type="match status" value="1"/>
</dbReference>
<gene>
    <name evidence="10" type="ORF">RPE78_18125</name>
</gene>
<evidence type="ECO:0000256" key="5">
    <source>
        <dbReference type="SAM" id="MobiDB-lite"/>
    </source>
</evidence>
<dbReference type="InterPro" id="IPR003594">
    <property type="entry name" value="HATPase_dom"/>
</dbReference>
<dbReference type="PANTHER" id="PTHR43065:SF42">
    <property type="entry name" value="TWO-COMPONENT SENSOR PPRA"/>
    <property type="match status" value="1"/>
</dbReference>
<evidence type="ECO:0000313" key="10">
    <source>
        <dbReference type="EMBL" id="WRY35909.1"/>
    </source>
</evidence>
<dbReference type="InterPro" id="IPR001789">
    <property type="entry name" value="Sig_transdc_resp-reg_receiver"/>
</dbReference>
<keyword evidence="10" id="KW-0547">Nucleotide-binding</keyword>
<dbReference type="InterPro" id="IPR013656">
    <property type="entry name" value="PAS_4"/>
</dbReference>
<evidence type="ECO:0000313" key="11">
    <source>
        <dbReference type="Proteomes" id="UP001623290"/>
    </source>
</evidence>
<feature type="domain" description="Histidine kinase" evidence="6">
    <location>
        <begin position="253"/>
        <end position="475"/>
    </location>
</feature>
<dbReference type="PROSITE" id="PS50109">
    <property type="entry name" value="HIS_KIN"/>
    <property type="match status" value="1"/>
</dbReference>
<dbReference type="InterPro" id="IPR005467">
    <property type="entry name" value="His_kinase_dom"/>
</dbReference>
<dbReference type="Gene3D" id="1.10.287.130">
    <property type="match status" value="1"/>
</dbReference>
<keyword evidence="11" id="KW-1185">Reference proteome</keyword>